<dbReference type="EMBL" id="SJKB01000006">
    <property type="protein sequence ID" value="TCC60519.1"/>
    <property type="molecule type" value="Genomic_DNA"/>
</dbReference>
<organism evidence="2 3">
    <name type="scientific">Kribbella pittospori</name>
    <dbReference type="NCBI Taxonomy" id="722689"/>
    <lineage>
        <taxon>Bacteria</taxon>
        <taxon>Bacillati</taxon>
        <taxon>Actinomycetota</taxon>
        <taxon>Actinomycetes</taxon>
        <taxon>Propionibacteriales</taxon>
        <taxon>Kribbellaceae</taxon>
        <taxon>Kribbella</taxon>
    </lineage>
</organism>
<evidence type="ECO:0000313" key="3">
    <source>
        <dbReference type="Proteomes" id="UP000291144"/>
    </source>
</evidence>
<reference evidence="2 3" key="1">
    <citation type="submission" date="2019-02" db="EMBL/GenBank/DDBJ databases">
        <title>Kribbella capetownensis sp. nov. and Kribbella speibonae sp. nov., isolated from soil.</title>
        <authorList>
            <person name="Curtis S.M."/>
            <person name="Norton I."/>
            <person name="Everest G.J."/>
            <person name="Meyers P.R."/>
        </authorList>
    </citation>
    <scope>NUCLEOTIDE SEQUENCE [LARGE SCALE GENOMIC DNA]</scope>
    <source>
        <strain evidence="2 3">NRRL B-24813</strain>
    </source>
</reference>
<gene>
    <name evidence="2" type="ORF">E0H73_21565</name>
</gene>
<dbReference type="SUPFAM" id="SSF50729">
    <property type="entry name" value="PH domain-like"/>
    <property type="match status" value="1"/>
</dbReference>
<comment type="caution">
    <text evidence="2">The sequence shown here is derived from an EMBL/GenBank/DDBJ whole genome shotgun (WGS) entry which is preliminary data.</text>
</comment>
<dbReference type="RefSeq" id="WP_131359303.1">
    <property type="nucleotide sequence ID" value="NZ_SJKB01000006.1"/>
</dbReference>
<dbReference type="AlphaFoldDB" id="A0A4R0KJX5"/>
<accession>A0A4R0KJX5</accession>
<dbReference type="InterPro" id="IPR039519">
    <property type="entry name" value="YokE-like_PH"/>
</dbReference>
<protein>
    <recommendedName>
        <fullName evidence="1">YokE-like PH domain-containing protein</fullName>
    </recommendedName>
</protein>
<dbReference type="Proteomes" id="UP000291144">
    <property type="component" value="Unassembled WGS sequence"/>
</dbReference>
<name>A0A4R0KJX5_9ACTN</name>
<dbReference type="InterPro" id="IPR037063">
    <property type="entry name" value="PHb_sf"/>
</dbReference>
<sequence length="125" mass="13532">MADVIFDKRDQLDRIVAGLLQGETIIAVYDATGGGTGFIGLTNTRVIIQDNSFLGKQAAVTSIPYSRIRSVSYVSDKNLLGKFASSSTIAIDTGGKTYEVAFRGHEKARHAHDVILWNMLQGSGR</sequence>
<dbReference type="Gene3D" id="2.30.29.50">
    <property type="entry name" value="Bacterial Pleckstrin homology domain"/>
    <property type="match status" value="1"/>
</dbReference>
<proteinExistence type="predicted"/>
<dbReference type="OrthoDB" id="165521at2"/>
<feature type="domain" description="YokE-like PH" evidence="1">
    <location>
        <begin position="27"/>
        <end position="115"/>
    </location>
</feature>
<dbReference type="Pfam" id="PF14470">
    <property type="entry name" value="bPH_3"/>
    <property type="match status" value="1"/>
</dbReference>
<evidence type="ECO:0000259" key="1">
    <source>
        <dbReference type="Pfam" id="PF14470"/>
    </source>
</evidence>
<evidence type="ECO:0000313" key="2">
    <source>
        <dbReference type="EMBL" id="TCC60519.1"/>
    </source>
</evidence>
<keyword evidence="3" id="KW-1185">Reference proteome</keyword>